<dbReference type="InterPro" id="IPR012871">
    <property type="entry name" value="DUF1668_ORYSA"/>
</dbReference>
<keyword evidence="3" id="KW-1185">Reference proteome</keyword>
<gene>
    <name evidence="2" type="ORF">PVAP13_3NG295900</name>
</gene>
<evidence type="ECO:0000313" key="2">
    <source>
        <dbReference type="EMBL" id="KAG2621939.1"/>
    </source>
</evidence>
<dbReference type="AlphaFoldDB" id="A0A8T0UNG3"/>
<dbReference type="Proteomes" id="UP000823388">
    <property type="component" value="Chromosome 3N"/>
</dbReference>
<name>A0A8T0UNG3_PANVG</name>
<dbReference type="PANTHER" id="PTHR33085">
    <property type="entry name" value="OS12G0113100 PROTEIN-RELATED"/>
    <property type="match status" value="1"/>
</dbReference>
<accession>A0A8T0UNG3</accession>
<evidence type="ECO:0000313" key="3">
    <source>
        <dbReference type="Proteomes" id="UP000823388"/>
    </source>
</evidence>
<dbReference type="Pfam" id="PF07893">
    <property type="entry name" value="DUF1668"/>
    <property type="match status" value="1"/>
</dbReference>
<proteinExistence type="predicted"/>
<feature type="region of interest" description="Disordered" evidence="1">
    <location>
        <begin position="64"/>
        <end position="90"/>
    </location>
</feature>
<reference evidence="2" key="1">
    <citation type="submission" date="2020-05" db="EMBL/GenBank/DDBJ databases">
        <title>WGS assembly of Panicum virgatum.</title>
        <authorList>
            <person name="Lovell J.T."/>
            <person name="Jenkins J."/>
            <person name="Shu S."/>
            <person name="Juenger T.E."/>
            <person name="Schmutz J."/>
        </authorList>
    </citation>
    <scope>NUCLEOTIDE SEQUENCE</scope>
    <source>
        <strain evidence="2">AP13</strain>
    </source>
</reference>
<organism evidence="2 3">
    <name type="scientific">Panicum virgatum</name>
    <name type="common">Blackwell switchgrass</name>
    <dbReference type="NCBI Taxonomy" id="38727"/>
    <lineage>
        <taxon>Eukaryota</taxon>
        <taxon>Viridiplantae</taxon>
        <taxon>Streptophyta</taxon>
        <taxon>Embryophyta</taxon>
        <taxon>Tracheophyta</taxon>
        <taxon>Spermatophyta</taxon>
        <taxon>Magnoliopsida</taxon>
        <taxon>Liliopsida</taxon>
        <taxon>Poales</taxon>
        <taxon>Poaceae</taxon>
        <taxon>PACMAD clade</taxon>
        <taxon>Panicoideae</taxon>
        <taxon>Panicodae</taxon>
        <taxon>Paniceae</taxon>
        <taxon>Panicinae</taxon>
        <taxon>Panicum</taxon>
        <taxon>Panicum sect. Hiantes</taxon>
    </lineage>
</organism>
<evidence type="ECO:0000256" key="1">
    <source>
        <dbReference type="SAM" id="MobiDB-lite"/>
    </source>
</evidence>
<sequence length="352" mass="39152">MRFEIWRESVSSPCRMLPKKIRGAEVNNSRAVMSFRRLVHLVVDDVGLRRTYSLRSIDMSRLFRRPPRESTGGCGRPDQPPPTEEDHEMKPCPLPAPTMTFYPPRCWYHDGEMEFMLLGGRHNKVVAADQTGRAVLYDPDQHAVRTLSGFGAFKSMPASLTVGEDHLYVLGTVPCEDGRYFECLELDSDGDEDWHPRVLPPPPYIYNEHRRGGPPPDSYAAVEGGGPTHILVSKASIGTYSFDTAAEAWSKAGDWTLPFSGRAEYVPEHGLWFGLRNNMCCGPRRRHGMEAPGSAQPLEGLHPAGGVDGLLSVIGNVYMPPQIGRRKRVLLHQVYGCDLLFGPKICASDGVH</sequence>
<dbReference type="PANTHER" id="PTHR33085:SF88">
    <property type="entry name" value="OS08G0165000 PROTEIN"/>
    <property type="match status" value="1"/>
</dbReference>
<dbReference type="EMBL" id="CM029042">
    <property type="protein sequence ID" value="KAG2621939.1"/>
    <property type="molecule type" value="Genomic_DNA"/>
</dbReference>
<protein>
    <submittedName>
        <fullName evidence="2">Uncharacterized protein</fullName>
    </submittedName>
</protein>
<comment type="caution">
    <text evidence="2">The sequence shown here is derived from an EMBL/GenBank/DDBJ whole genome shotgun (WGS) entry which is preliminary data.</text>
</comment>